<name>A0A8X8XBV7_SALSN</name>
<evidence type="ECO:0000256" key="2">
    <source>
        <dbReference type="SAM" id="MobiDB-lite"/>
    </source>
</evidence>
<keyword evidence="1" id="KW-0430">Lectin</keyword>
<sequence length="203" mass="21674">MAPQTTQFSYDFYKPDKPTDLIYQVDAHYPSETPSSASPKPTTWTSLSSGAPGESSTPKPSPFGHAADFTTTIQFIIRPNNTAPQADGLAFFIVPAGHNFPSQIGGNLGLFEPSASKTSHVKPSAKAQVPISFVGKELTLKFSPPAFKSGSPPPPVFTSQFTTSTLGFHFYHPVMARISLSRVAQSPSTSSVCVMCLCGDNKD</sequence>
<dbReference type="Proteomes" id="UP000298416">
    <property type="component" value="Unassembled WGS sequence"/>
</dbReference>
<keyword evidence="5" id="KW-1185">Reference proteome</keyword>
<evidence type="ECO:0000313" key="5">
    <source>
        <dbReference type="Proteomes" id="UP000298416"/>
    </source>
</evidence>
<feature type="compositionally biased region" description="Polar residues" evidence="2">
    <location>
        <begin position="32"/>
        <end position="58"/>
    </location>
</feature>
<dbReference type="Gene3D" id="2.60.120.200">
    <property type="match status" value="1"/>
</dbReference>
<protein>
    <recommendedName>
        <fullName evidence="3">Legume lectin domain-containing protein</fullName>
    </recommendedName>
</protein>
<reference evidence="4" key="1">
    <citation type="submission" date="2018-01" db="EMBL/GenBank/DDBJ databases">
        <authorList>
            <person name="Mao J.F."/>
        </authorList>
    </citation>
    <scope>NUCLEOTIDE SEQUENCE</scope>
    <source>
        <strain evidence="4">Huo1</strain>
        <tissue evidence="4">Leaf</tissue>
    </source>
</reference>
<dbReference type="Pfam" id="PF00139">
    <property type="entry name" value="Lectin_legB"/>
    <property type="match status" value="1"/>
</dbReference>
<reference evidence="4" key="2">
    <citation type="submission" date="2020-08" db="EMBL/GenBank/DDBJ databases">
        <title>Plant Genome Project.</title>
        <authorList>
            <person name="Zhang R.-G."/>
        </authorList>
    </citation>
    <scope>NUCLEOTIDE SEQUENCE</scope>
    <source>
        <strain evidence="4">Huo1</strain>
        <tissue evidence="4">Leaf</tissue>
    </source>
</reference>
<organism evidence="4">
    <name type="scientific">Salvia splendens</name>
    <name type="common">Scarlet sage</name>
    <dbReference type="NCBI Taxonomy" id="180675"/>
    <lineage>
        <taxon>Eukaryota</taxon>
        <taxon>Viridiplantae</taxon>
        <taxon>Streptophyta</taxon>
        <taxon>Embryophyta</taxon>
        <taxon>Tracheophyta</taxon>
        <taxon>Spermatophyta</taxon>
        <taxon>Magnoliopsida</taxon>
        <taxon>eudicotyledons</taxon>
        <taxon>Gunneridae</taxon>
        <taxon>Pentapetalae</taxon>
        <taxon>asterids</taxon>
        <taxon>lamiids</taxon>
        <taxon>Lamiales</taxon>
        <taxon>Lamiaceae</taxon>
        <taxon>Nepetoideae</taxon>
        <taxon>Mentheae</taxon>
        <taxon>Salviinae</taxon>
        <taxon>Salvia</taxon>
        <taxon>Salvia subgen. Calosphace</taxon>
        <taxon>core Calosphace</taxon>
    </lineage>
</organism>
<dbReference type="InterPro" id="IPR001220">
    <property type="entry name" value="Legume_lectin_dom"/>
</dbReference>
<accession>A0A8X8XBV7</accession>
<feature type="region of interest" description="Disordered" evidence="2">
    <location>
        <begin position="24"/>
        <end position="64"/>
    </location>
</feature>
<dbReference type="SUPFAM" id="SSF49899">
    <property type="entry name" value="Concanavalin A-like lectins/glucanases"/>
    <property type="match status" value="1"/>
</dbReference>
<dbReference type="EMBL" id="PNBA02000011">
    <property type="protein sequence ID" value="KAG6408841.1"/>
    <property type="molecule type" value="Genomic_DNA"/>
</dbReference>
<dbReference type="AlphaFoldDB" id="A0A8X8XBV7"/>
<evidence type="ECO:0000259" key="3">
    <source>
        <dbReference type="Pfam" id="PF00139"/>
    </source>
</evidence>
<evidence type="ECO:0000256" key="1">
    <source>
        <dbReference type="ARBA" id="ARBA00022734"/>
    </source>
</evidence>
<proteinExistence type="predicted"/>
<evidence type="ECO:0000313" key="4">
    <source>
        <dbReference type="EMBL" id="KAG6408841.1"/>
    </source>
</evidence>
<gene>
    <name evidence="4" type="ORF">SASPL_131866</name>
</gene>
<dbReference type="InterPro" id="IPR013320">
    <property type="entry name" value="ConA-like_dom_sf"/>
</dbReference>
<feature type="domain" description="Legume lectin" evidence="3">
    <location>
        <begin position="65"/>
        <end position="117"/>
    </location>
</feature>
<dbReference type="GO" id="GO:0030246">
    <property type="term" value="F:carbohydrate binding"/>
    <property type="evidence" value="ECO:0007669"/>
    <property type="project" value="UniProtKB-KW"/>
</dbReference>
<comment type="caution">
    <text evidence="4">The sequence shown here is derived from an EMBL/GenBank/DDBJ whole genome shotgun (WGS) entry which is preliminary data.</text>
</comment>